<evidence type="ECO:0000313" key="3">
    <source>
        <dbReference type="Proteomes" id="UP000295210"/>
    </source>
</evidence>
<feature type="domain" description="NodB homology" evidence="1">
    <location>
        <begin position="43"/>
        <end position="235"/>
    </location>
</feature>
<name>A0A4R1L3G2_9BACT</name>
<comment type="caution">
    <text evidence="2">The sequence shown here is derived from an EMBL/GenBank/DDBJ whole genome shotgun (WGS) entry which is preliminary data.</text>
</comment>
<dbReference type="PANTHER" id="PTHR10587">
    <property type="entry name" value="GLYCOSYL TRANSFERASE-RELATED"/>
    <property type="match status" value="1"/>
</dbReference>
<dbReference type="SUPFAM" id="SSF88713">
    <property type="entry name" value="Glycoside hydrolase/deacetylase"/>
    <property type="match status" value="1"/>
</dbReference>
<dbReference type="RefSeq" id="WP_131996074.1">
    <property type="nucleotide sequence ID" value="NZ_SMGK01000003.1"/>
</dbReference>
<proteinExistence type="predicted"/>
<organism evidence="2 3">
    <name type="scientific">Acidipila rosea</name>
    <dbReference type="NCBI Taxonomy" id="768535"/>
    <lineage>
        <taxon>Bacteria</taxon>
        <taxon>Pseudomonadati</taxon>
        <taxon>Acidobacteriota</taxon>
        <taxon>Terriglobia</taxon>
        <taxon>Terriglobales</taxon>
        <taxon>Acidobacteriaceae</taxon>
        <taxon>Acidipila</taxon>
    </lineage>
</organism>
<keyword evidence="3" id="KW-1185">Reference proteome</keyword>
<dbReference type="EMBL" id="SMGK01000003">
    <property type="protein sequence ID" value="TCK72578.1"/>
    <property type="molecule type" value="Genomic_DNA"/>
</dbReference>
<gene>
    <name evidence="2" type="ORF">C7378_2163</name>
</gene>
<dbReference type="Proteomes" id="UP000295210">
    <property type="component" value="Unassembled WGS sequence"/>
</dbReference>
<dbReference type="AlphaFoldDB" id="A0A4R1L3G2"/>
<reference evidence="2 3" key="1">
    <citation type="submission" date="2019-03" db="EMBL/GenBank/DDBJ databases">
        <title>Genomic Encyclopedia of Type Strains, Phase IV (KMG-IV): sequencing the most valuable type-strain genomes for metagenomic binning, comparative biology and taxonomic classification.</title>
        <authorList>
            <person name="Goeker M."/>
        </authorList>
    </citation>
    <scope>NUCLEOTIDE SEQUENCE [LARGE SCALE GENOMIC DNA]</scope>
    <source>
        <strain evidence="2 3">DSM 103428</strain>
    </source>
</reference>
<dbReference type="InterPro" id="IPR050248">
    <property type="entry name" value="Polysacc_deacetylase_ArnD"/>
</dbReference>
<evidence type="ECO:0000313" key="2">
    <source>
        <dbReference type="EMBL" id="TCK72578.1"/>
    </source>
</evidence>
<dbReference type="OrthoDB" id="9812065at2"/>
<dbReference type="InterPro" id="IPR011330">
    <property type="entry name" value="Glyco_hydro/deAcase_b/a-brl"/>
</dbReference>
<dbReference type="InterPro" id="IPR002509">
    <property type="entry name" value="NODB_dom"/>
</dbReference>
<dbReference type="CDD" id="cd10959">
    <property type="entry name" value="CE4_NodB_like_3"/>
    <property type="match status" value="1"/>
</dbReference>
<dbReference type="Pfam" id="PF01522">
    <property type="entry name" value="Polysacc_deac_1"/>
    <property type="match status" value="1"/>
</dbReference>
<evidence type="ECO:0000259" key="1">
    <source>
        <dbReference type="PROSITE" id="PS51677"/>
    </source>
</evidence>
<dbReference type="PANTHER" id="PTHR10587:SF137">
    <property type="entry name" value="4-DEOXY-4-FORMAMIDO-L-ARABINOSE-PHOSPHOUNDECAPRENOL DEFORMYLASE ARND-RELATED"/>
    <property type="match status" value="1"/>
</dbReference>
<dbReference type="Gene3D" id="3.20.20.370">
    <property type="entry name" value="Glycoside hydrolase/deacetylase"/>
    <property type="match status" value="1"/>
</dbReference>
<sequence length="241" mass="26143">MHPALEATGAATAFLAAGGYAYAAMWPTSQLFGRVIVAGRDPQEFALTYDDGPNEIYTQQLLDVLAKHQVRATFFLIGRFVRQRPKIARAVLDAGHLVGNHTMTHPALLFRSPRRAKQELIDCNAALEDTLGAPVRYFRPPHGARRPDVLRAARELGLAPVLWNAMGYDWRRSATASTIQTHLQAGIRKNRGHGAGSNLLLHDGGQAGLGLDRSHTVAATAALVPEAKAQGVRFVTVDAWA</sequence>
<dbReference type="PROSITE" id="PS51677">
    <property type="entry name" value="NODB"/>
    <property type="match status" value="1"/>
</dbReference>
<dbReference type="GO" id="GO:0005975">
    <property type="term" value="P:carbohydrate metabolic process"/>
    <property type="evidence" value="ECO:0007669"/>
    <property type="project" value="InterPro"/>
</dbReference>
<accession>A0A4R1L3G2</accession>
<protein>
    <submittedName>
        <fullName evidence="2">Peptidoglycan/xylan/chitin deacetylase (PgdA/CDA1 family)</fullName>
    </submittedName>
</protein>
<dbReference type="GO" id="GO:0016810">
    <property type="term" value="F:hydrolase activity, acting on carbon-nitrogen (but not peptide) bonds"/>
    <property type="evidence" value="ECO:0007669"/>
    <property type="project" value="InterPro"/>
</dbReference>